<evidence type="ECO:0000256" key="6">
    <source>
        <dbReference type="ARBA" id="ARBA00048366"/>
    </source>
</evidence>
<evidence type="ECO:0000256" key="5">
    <source>
        <dbReference type="ARBA" id="ARBA00022679"/>
    </source>
</evidence>
<evidence type="ECO:0000256" key="4">
    <source>
        <dbReference type="ARBA" id="ARBA00022490"/>
    </source>
</evidence>
<evidence type="ECO:0000256" key="1">
    <source>
        <dbReference type="ARBA" id="ARBA00004496"/>
    </source>
</evidence>
<dbReference type="KEGG" id="mnd:KOY48_02550"/>
<proteinExistence type="inferred from homology"/>
<comment type="similarity">
    <text evidence="2">Belongs to the SUA5 family.</text>
</comment>
<dbReference type="Proteomes" id="UP000679129">
    <property type="component" value="Chromosome"/>
</dbReference>
<dbReference type="GO" id="GO:0061710">
    <property type="term" value="F:L-threonylcarbamoyladenylate synthase"/>
    <property type="evidence" value="ECO:0007669"/>
    <property type="project" value="UniProtKB-EC"/>
</dbReference>
<sequence>MNDCEEYFRQCVISALQTGQLVFAKTDTIYGILAVANSNRAVERLYEVKQRPLNNSVIVLVADIDDIPDLTPSLTRKLSRNLQKATNNNHHQSES</sequence>
<dbReference type="Gene3D" id="3.90.870.10">
    <property type="entry name" value="DHBP synthase"/>
    <property type="match status" value="1"/>
</dbReference>
<accession>A0A8F1MD61</accession>
<dbReference type="Pfam" id="PF01300">
    <property type="entry name" value="Sua5_yciO_yrdC"/>
    <property type="match status" value="1"/>
</dbReference>
<evidence type="ECO:0000313" key="8">
    <source>
        <dbReference type="EMBL" id="QWQ32761.1"/>
    </source>
</evidence>
<keyword evidence="5" id="KW-0808">Transferase</keyword>
<feature type="domain" description="YrdC-like" evidence="7">
    <location>
        <begin position="15"/>
        <end position="84"/>
    </location>
</feature>
<evidence type="ECO:0000313" key="9">
    <source>
        <dbReference type="Proteomes" id="UP000679129"/>
    </source>
</evidence>
<dbReference type="EC" id="2.7.7.87" evidence="3"/>
<dbReference type="InterPro" id="IPR017945">
    <property type="entry name" value="DHBP_synth_RibB-like_a/b_dom"/>
</dbReference>
<name>A0A8F1MD61_9BACT</name>
<keyword evidence="4" id="KW-0963">Cytoplasm</keyword>
<comment type="catalytic activity">
    <reaction evidence="6">
        <text>L-threonine + hydrogencarbonate + ATP = L-threonylcarbamoyladenylate + diphosphate + H2O</text>
        <dbReference type="Rhea" id="RHEA:36407"/>
        <dbReference type="ChEBI" id="CHEBI:15377"/>
        <dbReference type="ChEBI" id="CHEBI:17544"/>
        <dbReference type="ChEBI" id="CHEBI:30616"/>
        <dbReference type="ChEBI" id="CHEBI:33019"/>
        <dbReference type="ChEBI" id="CHEBI:57926"/>
        <dbReference type="ChEBI" id="CHEBI:73682"/>
        <dbReference type="EC" id="2.7.7.87"/>
    </reaction>
</comment>
<dbReference type="GO" id="GO:0006450">
    <property type="term" value="P:regulation of translational fidelity"/>
    <property type="evidence" value="ECO:0007669"/>
    <property type="project" value="TreeGrafter"/>
</dbReference>
<keyword evidence="9" id="KW-1185">Reference proteome</keyword>
<comment type="subcellular location">
    <subcellularLocation>
        <location evidence="1">Cytoplasm</location>
    </subcellularLocation>
</comment>
<dbReference type="GO" id="GO:0003725">
    <property type="term" value="F:double-stranded RNA binding"/>
    <property type="evidence" value="ECO:0007669"/>
    <property type="project" value="InterPro"/>
</dbReference>
<evidence type="ECO:0000256" key="3">
    <source>
        <dbReference type="ARBA" id="ARBA00012584"/>
    </source>
</evidence>
<dbReference type="GO" id="GO:0000049">
    <property type="term" value="F:tRNA binding"/>
    <property type="evidence" value="ECO:0007669"/>
    <property type="project" value="TreeGrafter"/>
</dbReference>
<evidence type="ECO:0000256" key="2">
    <source>
        <dbReference type="ARBA" id="ARBA00007663"/>
    </source>
</evidence>
<evidence type="ECO:0000259" key="7">
    <source>
        <dbReference type="Pfam" id="PF01300"/>
    </source>
</evidence>
<dbReference type="PANTHER" id="PTHR17490:SF10">
    <property type="entry name" value="THREONYLCARBAMOYL-AMP SYNTHASE"/>
    <property type="match status" value="1"/>
</dbReference>
<dbReference type="PANTHER" id="PTHR17490">
    <property type="entry name" value="SUA5"/>
    <property type="match status" value="1"/>
</dbReference>
<dbReference type="EMBL" id="CP076460">
    <property type="protein sequence ID" value="QWQ32761.1"/>
    <property type="molecule type" value="Genomic_DNA"/>
</dbReference>
<dbReference type="InterPro" id="IPR006070">
    <property type="entry name" value="Sua5-like_dom"/>
</dbReference>
<dbReference type="AlphaFoldDB" id="A0A8F1MD61"/>
<reference evidence="8" key="1">
    <citation type="submission" date="2021-06" db="EMBL/GenBank/DDBJ databases">
        <title>An adapted protocol for Saccharibacteria cultivation: two new species join this phylum of Candidate Phyla Radiations.</title>
        <authorList>
            <person name="Ibrahim A."/>
            <person name="Maatouk M."/>
            <person name="Zgheib R."/>
            <person name="Haddad G."/>
            <person name="Bou Khalil J."/>
            <person name="Raoult D."/>
            <person name="Bittar F."/>
        </authorList>
    </citation>
    <scope>NUCLEOTIDE SEQUENCE</scope>
    <source>
        <strain evidence="8">IHU1</strain>
    </source>
</reference>
<dbReference type="GO" id="GO:0005737">
    <property type="term" value="C:cytoplasm"/>
    <property type="evidence" value="ECO:0007669"/>
    <property type="project" value="UniProtKB-SubCell"/>
</dbReference>
<gene>
    <name evidence="8" type="ORF">KOY48_02550</name>
</gene>
<dbReference type="SUPFAM" id="SSF55821">
    <property type="entry name" value="YrdC/RibB"/>
    <property type="match status" value="1"/>
</dbReference>
<dbReference type="InterPro" id="IPR050156">
    <property type="entry name" value="TC-AMP_synthase_SUA5"/>
</dbReference>
<protein>
    <recommendedName>
        <fullName evidence="3">L-threonylcarbamoyladenylate synthase</fullName>
        <ecNumber evidence="3">2.7.7.87</ecNumber>
    </recommendedName>
</protein>
<organism evidence="8 9">
    <name type="scientific">Candidatus Minimicrobia naudis</name>
    <dbReference type="NCBI Taxonomy" id="2841263"/>
    <lineage>
        <taxon>Bacteria</taxon>
        <taxon>Candidatus Saccharimonadota</taxon>
        <taxon>Candidatus Saccharimonadota incertae sedis</taxon>
        <taxon>Candidatus Minimicrobia</taxon>
    </lineage>
</organism>